<dbReference type="Gene3D" id="3.40.50.300">
    <property type="entry name" value="P-loop containing nucleotide triphosphate hydrolases"/>
    <property type="match status" value="2"/>
</dbReference>
<evidence type="ECO:0000256" key="6">
    <source>
        <dbReference type="ARBA" id="ARBA00023136"/>
    </source>
</evidence>
<dbReference type="InterPro" id="IPR014223">
    <property type="entry name" value="ABC_CydC/D"/>
</dbReference>
<feature type="transmembrane region" description="Helical" evidence="7">
    <location>
        <begin position="744"/>
        <end position="761"/>
    </location>
</feature>
<dbReference type="InterPro" id="IPR014216">
    <property type="entry name" value="ABC_transptr_CydD"/>
</dbReference>
<dbReference type="GO" id="GO:0005886">
    <property type="term" value="C:plasma membrane"/>
    <property type="evidence" value="ECO:0007669"/>
    <property type="project" value="UniProtKB-SubCell"/>
</dbReference>
<evidence type="ECO:0000259" key="8">
    <source>
        <dbReference type="PROSITE" id="PS50893"/>
    </source>
</evidence>
<dbReference type="InterPro" id="IPR003593">
    <property type="entry name" value="AAA+_ATPase"/>
</dbReference>
<dbReference type="NCBIfam" id="TIGR02868">
    <property type="entry name" value="CydC"/>
    <property type="match status" value="1"/>
</dbReference>
<reference evidence="10 11" key="1">
    <citation type="submission" date="2017-10" db="EMBL/GenBank/DDBJ databases">
        <title>Sequencing the genomes of 1000 actinobacteria strains.</title>
        <authorList>
            <person name="Klenk H.-P."/>
        </authorList>
    </citation>
    <scope>NUCLEOTIDE SEQUENCE [LARGE SCALE GENOMIC DNA]</scope>
    <source>
        <strain evidence="10 11">DSM 15597</strain>
    </source>
</reference>
<dbReference type="GO" id="GO:0016887">
    <property type="term" value="F:ATP hydrolysis activity"/>
    <property type="evidence" value="ECO:0007669"/>
    <property type="project" value="InterPro"/>
</dbReference>
<dbReference type="PROSITE" id="PS50929">
    <property type="entry name" value="ABC_TM1F"/>
    <property type="match status" value="2"/>
</dbReference>
<organism evidence="10 11">
    <name type="scientific">Propionicimonas paludicola</name>
    <dbReference type="NCBI Taxonomy" id="185243"/>
    <lineage>
        <taxon>Bacteria</taxon>
        <taxon>Bacillati</taxon>
        <taxon>Actinomycetota</taxon>
        <taxon>Actinomycetes</taxon>
        <taxon>Propionibacteriales</taxon>
        <taxon>Nocardioidaceae</taxon>
        <taxon>Propionicimonas</taxon>
    </lineage>
</organism>
<sequence length="1131" mass="117319">MAGPIDPRLLRRASATRGYLVAGVAVGSVTAILTLVQAWLLSSSIGTIFATGHDDRLWLAALALAAVFAGRAGLAWLHQWLAHRTSAAVKSQLRRDIIGARLAHPIDSPASTGGLITLVTQGLDALDGYFSKYLPQLMLAVTVPLIIGVAILTSDLLSAVIVAVTVPLIPVFMALVGWTTEARTQRRWAIQTRLAHHFADLVTGLPTLQVFGRAKAQAEGLKRTEAAHVRETMGTLRISFLSAMVLELLATLSVAVIAVVIGFRVVYGHLDLSTALFVLILAPEAYLPIRQVGVHYHDSADGVAAAEAAFGLIDAHATGTAESSVSSDATAPSPTALLSVRGLTHTYPGATAPALLPISFDLEPGELVALSGSSGGGKTTLLNAVLGFLTPTAGQLYSGGRPLELSDWRSRMAYVGQFPGLVVGSVADNVRLGDPTASDDAVRDALARAGASELPLDQVIGDRAEGVSAGERRRIATARALLRIDAAGATSARLLVLDEPTAGLDADAEAVLLTSLREAGVGVLVVSHRPAVLAAADRVIELDVAAPANTSDAPTPVRAAASAAPPTSAAAGSTAEIDDVSALPVDDRPLLRRLLDAVPGSRKWLALAVFLAFCASAASVALMSVSAWLLAFAALLVPVLFLEAPSVAVRFFGISRGVLRYVERLTGHNIALRLQSALRLETYSRLARTTLLGRRRGDLLTTVIADVEAIQDLIVRVWIPFVASSLVILITGLAMGVISPGSGLVLLLSAAAAGLLVPWLAQRLSAKADVAMVGLRGDLADSVNEIAEAAPDLVAYNAAGSYTDKLLAVDERLRRAEARSTWVRGLAVAGQLLAAGTAVIGALLIGAGEVASNSMAPGLVGWMRDVVFIRVPDPPAAALQTTLLAVLVLTPLALHEALSTLVQSAQTYTRAKVALGRVEELLAADPVGAGDLPAAGAPVADPGLEIVGLAAGWPGHDPVVTGLSLDVERGQRVALVGPSGVGKTTVAATVLGLIPAMGGRVDVRGRVGYLAQDAHIFSTSIAENVRIGNRDATPEQVSAALTLAGLGLSPDRLVGETGTQLSGGEARRVALARLLVGDYQVLVLDEPTEHLDVETATQLMDDIWSGTSDSAVLVITHDPAVVSRCDRVVHL</sequence>
<feature type="domain" description="ABC transmembrane type-1" evidence="9">
    <location>
        <begin position="606"/>
        <end position="861"/>
    </location>
</feature>
<feature type="transmembrane region" description="Helical" evidence="7">
    <location>
        <begin position="272"/>
        <end position="289"/>
    </location>
</feature>
<feature type="transmembrane region" description="Helical" evidence="7">
    <location>
        <begin position="159"/>
        <end position="178"/>
    </location>
</feature>
<dbReference type="EMBL" id="PDJC01000001">
    <property type="protein sequence ID" value="PFG17976.1"/>
    <property type="molecule type" value="Genomic_DNA"/>
</dbReference>
<feature type="transmembrane region" description="Helical" evidence="7">
    <location>
        <begin position="717"/>
        <end position="738"/>
    </location>
</feature>
<name>A0A2A9CV05_9ACTN</name>
<keyword evidence="2 7" id="KW-0812">Transmembrane</keyword>
<dbReference type="NCBIfam" id="TIGR02857">
    <property type="entry name" value="CydD"/>
    <property type="match status" value="1"/>
</dbReference>
<feature type="transmembrane region" description="Helical" evidence="7">
    <location>
        <begin position="133"/>
        <end position="153"/>
    </location>
</feature>
<dbReference type="PROSITE" id="PS50893">
    <property type="entry name" value="ABC_TRANSPORTER_2"/>
    <property type="match status" value="2"/>
</dbReference>
<keyword evidence="4 10" id="KW-0067">ATP-binding</keyword>
<feature type="domain" description="ABC transporter" evidence="8">
    <location>
        <begin position="338"/>
        <end position="569"/>
    </location>
</feature>
<dbReference type="SMART" id="SM00382">
    <property type="entry name" value="AAA"/>
    <property type="match status" value="2"/>
</dbReference>
<evidence type="ECO:0000256" key="4">
    <source>
        <dbReference type="ARBA" id="ARBA00022840"/>
    </source>
</evidence>
<feature type="domain" description="ABC transmembrane type-1" evidence="9">
    <location>
        <begin position="21"/>
        <end position="301"/>
    </location>
</feature>
<feature type="transmembrane region" description="Helical" evidence="7">
    <location>
        <begin position="604"/>
        <end position="622"/>
    </location>
</feature>
<keyword evidence="3" id="KW-0547">Nucleotide-binding</keyword>
<dbReference type="InterPro" id="IPR039421">
    <property type="entry name" value="Type_1_exporter"/>
</dbReference>
<dbReference type="GO" id="GO:0042883">
    <property type="term" value="P:cysteine transport"/>
    <property type="evidence" value="ECO:0007669"/>
    <property type="project" value="InterPro"/>
</dbReference>
<dbReference type="Pfam" id="PF00664">
    <property type="entry name" value="ABC_membrane"/>
    <property type="match status" value="2"/>
</dbReference>
<dbReference type="Proteomes" id="UP000226079">
    <property type="component" value="Unassembled WGS sequence"/>
</dbReference>
<dbReference type="SUPFAM" id="SSF52540">
    <property type="entry name" value="P-loop containing nucleoside triphosphate hydrolases"/>
    <property type="match status" value="2"/>
</dbReference>
<feature type="transmembrane region" description="Helical" evidence="7">
    <location>
        <begin position="57"/>
        <end position="77"/>
    </location>
</feature>
<dbReference type="SUPFAM" id="SSF90123">
    <property type="entry name" value="ABC transporter transmembrane region"/>
    <property type="match status" value="2"/>
</dbReference>
<dbReference type="Gene3D" id="1.20.1560.10">
    <property type="entry name" value="ABC transporter type 1, transmembrane domain"/>
    <property type="match status" value="2"/>
</dbReference>
<protein>
    <submittedName>
        <fullName evidence="10">ATP-binding cassette subfamily C protein CydCD</fullName>
    </submittedName>
</protein>
<feature type="transmembrane region" description="Helical" evidence="7">
    <location>
        <begin position="822"/>
        <end position="845"/>
    </location>
</feature>
<gene>
    <name evidence="10" type="ORF">ATK74_2556</name>
</gene>
<evidence type="ECO:0000313" key="10">
    <source>
        <dbReference type="EMBL" id="PFG17976.1"/>
    </source>
</evidence>
<dbReference type="GO" id="GO:0034775">
    <property type="term" value="P:glutathione transmembrane transport"/>
    <property type="evidence" value="ECO:0007669"/>
    <property type="project" value="InterPro"/>
</dbReference>
<dbReference type="GO" id="GO:0005524">
    <property type="term" value="F:ATP binding"/>
    <property type="evidence" value="ECO:0007669"/>
    <property type="project" value="UniProtKB-KW"/>
</dbReference>
<dbReference type="AlphaFoldDB" id="A0A2A9CV05"/>
<dbReference type="InterPro" id="IPR036640">
    <property type="entry name" value="ABC1_TM_sf"/>
</dbReference>
<feature type="domain" description="ABC transporter" evidence="8">
    <location>
        <begin position="944"/>
        <end position="1131"/>
    </location>
</feature>
<comment type="caution">
    <text evidence="10">The sequence shown here is derived from an EMBL/GenBank/DDBJ whole genome shotgun (WGS) entry which is preliminary data.</text>
</comment>
<evidence type="ECO:0000256" key="3">
    <source>
        <dbReference type="ARBA" id="ARBA00022741"/>
    </source>
</evidence>
<dbReference type="Pfam" id="PF00005">
    <property type="entry name" value="ABC_tran"/>
    <property type="match status" value="2"/>
</dbReference>
<keyword evidence="5 7" id="KW-1133">Transmembrane helix</keyword>
<feature type="transmembrane region" description="Helical" evidence="7">
    <location>
        <begin position="628"/>
        <end position="652"/>
    </location>
</feature>
<keyword evidence="6 7" id="KW-0472">Membrane</keyword>
<feature type="transmembrane region" description="Helical" evidence="7">
    <location>
        <begin position="240"/>
        <end position="266"/>
    </location>
</feature>
<evidence type="ECO:0000256" key="7">
    <source>
        <dbReference type="SAM" id="Phobius"/>
    </source>
</evidence>
<dbReference type="OrthoDB" id="9806127at2"/>
<evidence type="ECO:0000256" key="2">
    <source>
        <dbReference type="ARBA" id="ARBA00022692"/>
    </source>
</evidence>
<dbReference type="PANTHER" id="PTHR24221:SF590">
    <property type="entry name" value="COMPONENT LINKED WITH THE ASSEMBLY OF CYTOCHROME' TRANSPORT TRANSMEMBRANE ATP-BINDING PROTEIN ABC TRANSPORTER CYDD-RELATED"/>
    <property type="match status" value="1"/>
</dbReference>
<dbReference type="GO" id="GO:0140359">
    <property type="term" value="F:ABC-type transporter activity"/>
    <property type="evidence" value="ECO:0007669"/>
    <property type="project" value="InterPro"/>
</dbReference>
<dbReference type="InterPro" id="IPR011527">
    <property type="entry name" value="ABC1_TM_dom"/>
</dbReference>
<dbReference type="CDD" id="cd18584">
    <property type="entry name" value="ABC_6TM_AarD_CydD"/>
    <property type="match status" value="1"/>
</dbReference>
<dbReference type="GO" id="GO:0045454">
    <property type="term" value="P:cell redox homeostasis"/>
    <property type="evidence" value="ECO:0007669"/>
    <property type="project" value="InterPro"/>
</dbReference>
<dbReference type="PANTHER" id="PTHR24221">
    <property type="entry name" value="ATP-BINDING CASSETTE SUB-FAMILY B"/>
    <property type="match status" value="1"/>
</dbReference>
<dbReference type="CDD" id="cd03228">
    <property type="entry name" value="ABCC_MRP_Like"/>
    <property type="match status" value="2"/>
</dbReference>
<proteinExistence type="predicted"/>
<dbReference type="InterPro" id="IPR017871">
    <property type="entry name" value="ABC_transporter-like_CS"/>
</dbReference>
<dbReference type="PROSITE" id="PS00211">
    <property type="entry name" value="ABC_TRANSPORTER_1"/>
    <property type="match status" value="1"/>
</dbReference>
<evidence type="ECO:0000313" key="11">
    <source>
        <dbReference type="Proteomes" id="UP000226079"/>
    </source>
</evidence>
<dbReference type="InterPro" id="IPR003439">
    <property type="entry name" value="ABC_transporter-like_ATP-bd"/>
</dbReference>
<evidence type="ECO:0000256" key="1">
    <source>
        <dbReference type="ARBA" id="ARBA00004651"/>
    </source>
</evidence>
<comment type="subcellular location">
    <subcellularLocation>
        <location evidence="1">Cell membrane</location>
        <topology evidence="1">Multi-pass membrane protein</topology>
    </subcellularLocation>
</comment>
<evidence type="ECO:0000259" key="9">
    <source>
        <dbReference type="PROSITE" id="PS50929"/>
    </source>
</evidence>
<accession>A0A2A9CV05</accession>
<feature type="transmembrane region" description="Helical" evidence="7">
    <location>
        <begin position="20"/>
        <end position="42"/>
    </location>
</feature>
<evidence type="ECO:0000256" key="5">
    <source>
        <dbReference type="ARBA" id="ARBA00022989"/>
    </source>
</evidence>
<dbReference type="InterPro" id="IPR027417">
    <property type="entry name" value="P-loop_NTPase"/>
</dbReference>
<keyword evidence="11" id="KW-1185">Reference proteome</keyword>